<protein>
    <recommendedName>
        <fullName evidence="3">LVIVD repeat-containing protein</fullName>
    </recommendedName>
</protein>
<gene>
    <name evidence="1" type="ORF">EG242_14020</name>
</gene>
<dbReference type="OrthoDB" id="814028at2"/>
<comment type="caution">
    <text evidence="1">The sequence shown here is derived from an EMBL/GenBank/DDBJ whole genome shotgun (WGS) entry which is preliminary data.</text>
</comment>
<dbReference type="AlphaFoldDB" id="A0A3P1APK2"/>
<proteinExistence type="predicted"/>
<dbReference type="InterPro" id="IPR015943">
    <property type="entry name" value="WD40/YVTN_repeat-like_dom_sf"/>
</dbReference>
<evidence type="ECO:0000313" key="2">
    <source>
        <dbReference type="Proteomes" id="UP000268372"/>
    </source>
</evidence>
<dbReference type="Gene3D" id="2.130.10.10">
    <property type="entry name" value="YVTN repeat-like/Quinoprotein amine dehydrogenase"/>
    <property type="match status" value="1"/>
</dbReference>
<accession>A0A3P1APK2</accession>
<dbReference type="EMBL" id="RQTJ01000049">
    <property type="protein sequence ID" value="RRA89852.1"/>
    <property type="molecule type" value="Genomic_DNA"/>
</dbReference>
<evidence type="ECO:0000313" key="1">
    <source>
        <dbReference type="EMBL" id="RRA89852.1"/>
    </source>
</evidence>
<dbReference type="RefSeq" id="WP_124900489.1">
    <property type="nucleotide sequence ID" value="NZ_RQTJ01000049.1"/>
</dbReference>
<organism evidence="1 2">
    <name type="scientific">Paenimyroides viscosum</name>
    <dbReference type="NCBI Taxonomy" id="2488729"/>
    <lineage>
        <taxon>Bacteria</taxon>
        <taxon>Pseudomonadati</taxon>
        <taxon>Bacteroidota</taxon>
        <taxon>Flavobacteriia</taxon>
        <taxon>Flavobacteriales</taxon>
        <taxon>Flavobacteriaceae</taxon>
        <taxon>Paenimyroides</taxon>
    </lineage>
</organism>
<sequence>MIENKFKLGFLAASLLITVAGCSSDDNVDATASQEENGVLSNSEMKLTYGSKLLGNYMSLKNSRITFNRFSDASQSQAVAQALKTVNSYQPDLTNAVALTGNQSYTINAGDKYYIPANKTFTGGINFNGAGTLIILGNLGGSSNINVPNGGIVDVAPSGRIESTSNFHLNGGSTLNNYGNVSYNSQTVDGTVNNYNELVFTKSLSLNGSSVVNNNCSMVFNGFTQLDAALNNGGFADFKAGFHINSSGNLVLATGSLTDITGGNITVDGKIKNTSNGFARIDISNIAIVGNMNATPAFEGKIDINTTATINSSKINSDVTLNANTFIAANSCTPQRGLAACDDSVLQFTLAATVQSPTVNGAVLSATDVKVVNGNAYVSYHTNDEVYGDAANGSVRIFNVQNQQAPSLTAQADFNNAEFNGIDVSGSKVYAVGGNKAGSRLMTTPLTAGAFNTNDLSVFTTHKLPSITGKNSFVHNNMLWLVAGANNGGLFKLDPANGFAVTDQFYSQGARAKYVAQNGTYQAFFAVEGSGAYLRIANIDGTNPQEYRYPTLAQTVQDGKNVITMDDEYVYVALSDKGVAKFSLQNGSLVSHFVPNDYRINGSKVFKQNGYTNGVAVNDCYLYLANGADGVIVLNKNSFNVVGHFSLAESANYIYADNGLLFVATGRNGLNIIKIN</sequence>
<evidence type="ECO:0008006" key="3">
    <source>
        <dbReference type="Google" id="ProtNLM"/>
    </source>
</evidence>
<keyword evidence="2" id="KW-1185">Reference proteome</keyword>
<dbReference type="SUPFAM" id="SSF101898">
    <property type="entry name" value="NHL repeat"/>
    <property type="match status" value="1"/>
</dbReference>
<dbReference type="PROSITE" id="PS51257">
    <property type="entry name" value="PROKAR_LIPOPROTEIN"/>
    <property type="match status" value="1"/>
</dbReference>
<dbReference type="Proteomes" id="UP000268372">
    <property type="component" value="Unassembled WGS sequence"/>
</dbReference>
<reference evidence="1 2" key="1">
    <citation type="submission" date="2018-11" db="EMBL/GenBank/DDBJ databases">
        <title>Flavobacterium sp. nov., YIM 102796 draft genome.</title>
        <authorList>
            <person name="Li G."/>
            <person name="Jiang Y."/>
        </authorList>
    </citation>
    <scope>NUCLEOTIDE SEQUENCE [LARGE SCALE GENOMIC DNA]</scope>
    <source>
        <strain evidence="1 2">YIM 102796</strain>
    </source>
</reference>
<name>A0A3P1APK2_9FLAO</name>